<dbReference type="FunFam" id="3.40.50.300:FF:000032">
    <property type="entry name" value="Export ABC transporter ATP-binding protein"/>
    <property type="match status" value="1"/>
</dbReference>
<dbReference type="GO" id="GO:0022857">
    <property type="term" value="F:transmembrane transporter activity"/>
    <property type="evidence" value="ECO:0007669"/>
    <property type="project" value="TreeGrafter"/>
</dbReference>
<evidence type="ECO:0000256" key="2">
    <source>
        <dbReference type="ARBA" id="ARBA00022741"/>
    </source>
</evidence>
<dbReference type="PROSITE" id="PS50893">
    <property type="entry name" value="ABC_TRANSPORTER_2"/>
    <property type="match status" value="1"/>
</dbReference>
<accession>A0A3N9WFI1</accession>
<dbReference type="CDD" id="cd03255">
    <property type="entry name" value="ABC_MJ0796_LolCDE_FtsE"/>
    <property type="match status" value="1"/>
</dbReference>
<evidence type="ECO:0000256" key="1">
    <source>
        <dbReference type="ARBA" id="ARBA00022448"/>
    </source>
</evidence>
<gene>
    <name evidence="5" type="ORF">DLJ59_24215</name>
</gene>
<evidence type="ECO:0000259" key="4">
    <source>
        <dbReference type="PROSITE" id="PS50893"/>
    </source>
</evidence>
<proteinExistence type="predicted"/>
<dbReference type="InterPro" id="IPR017871">
    <property type="entry name" value="ABC_transporter-like_CS"/>
</dbReference>
<dbReference type="OrthoDB" id="3242895at2"/>
<dbReference type="InterPro" id="IPR027417">
    <property type="entry name" value="P-loop_NTPase"/>
</dbReference>
<dbReference type="Gene3D" id="3.40.50.300">
    <property type="entry name" value="P-loop containing nucleotide triphosphate hydrolases"/>
    <property type="match status" value="1"/>
</dbReference>
<feature type="domain" description="ABC transporter" evidence="4">
    <location>
        <begin position="7"/>
        <end position="230"/>
    </location>
</feature>
<reference evidence="5 6" key="1">
    <citation type="submission" date="2018-05" db="EMBL/GenBank/DDBJ databases">
        <title>Micromonospora from Atacama Desert.</title>
        <authorList>
            <person name="Carro L."/>
            <person name="Goodfellow M."/>
            <person name="Klenk H.-P."/>
        </authorList>
    </citation>
    <scope>NUCLEOTIDE SEQUENCE [LARGE SCALE GENOMIC DNA]</scope>
    <source>
        <strain evidence="5 6">LB39</strain>
    </source>
</reference>
<dbReference type="SUPFAM" id="SSF52540">
    <property type="entry name" value="P-loop containing nucleoside triphosphate hydrolases"/>
    <property type="match status" value="1"/>
</dbReference>
<dbReference type="GO" id="GO:0016887">
    <property type="term" value="F:ATP hydrolysis activity"/>
    <property type="evidence" value="ECO:0007669"/>
    <property type="project" value="InterPro"/>
</dbReference>
<keyword evidence="6" id="KW-1185">Reference proteome</keyword>
<dbReference type="AlphaFoldDB" id="A0A3N9WFI1"/>
<dbReference type="Pfam" id="PF00005">
    <property type="entry name" value="ABC_tran"/>
    <property type="match status" value="1"/>
</dbReference>
<keyword evidence="1" id="KW-0813">Transport</keyword>
<dbReference type="PANTHER" id="PTHR24220">
    <property type="entry name" value="IMPORT ATP-BINDING PROTEIN"/>
    <property type="match status" value="1"/>
</dbReference>
<keyword evidence="2" id="KW-0547">Nucleotide-binding</keyword>
<evidence type="ECO:0000313" key="6">
    <source>
        <dbReference type="Proteomes" id="UP000282312"/>
    </source>
</evidence>
<dbReference type="InterPro" id="IPR003439">
    <property type="entry name" value="ABC_transporter-like_ATP-bd"/>
</dbReference>
<comment type="caution">
    <text evidence="5">The sequence shown here is derived from an EMBL/GenBank/DDBJ whole genome shotgun (WGS) entry which is preliminary data.</text>
</comment>
<evidence type="ECO:0000256" key="3">
    <source>
        <dbReference type="ARBA" id="ARBA00022840"/>
    </source>
</evidence>
<keyword evidence="3 5" id="KW-0067">ATP-binding</keyword>
<dbReference type="GO" id="GO:0005886">
    <property type="term" value="C:plasma membrane"/>
    <property type="evidence" value="ECO:0007669"/>
    <property type="project" value="TreeGrafter"/>
</dbReference>
<evidence type="ECO:0000313" key="5">
    <source>
        <dbReference type="EMBL" id="RQW99559.1"/>
    </source>
</evidence>
<dbReference type="GO" id="GO:0005524">
    <property type="term" value="F:ATP binding"/>
    <property type="evidence" value="ECO:0007669"/>
    <property type="project" value="UniProtKB-KW"/>
</dbReference>
<sequence length="230" mass="24331">MIADPVLAVEGVSRTYPGGVTALDDVSLTVRAGEMLAIVGPSGSGKSTLLNIMGTLDLPTSGRLRIAGQEVTALSDRRLSALRGRWLGFVFQQFHLSDGLDAAENVATGLLYAAVPRRRRRRTAIEALARVGLAHRVDHLPHQLSGGERQRVAIARALVNEPALVLADEPTGALDTVNGEAVLALLMDLNAEGTTIAVITHDRDLAARTPRQVEIRDGRIVADTPTGGTA</sequence>
<dbReference type="EMBL" id="QGSZ01000267">
    <property type="protein sequence ID" value="RQW99559.1"/>
    <property type="molecule type" value="Genomic_DNA"/>
</dbReference>
<dbReference type="SMART" id="SM00382">
    <property type="entry name" value="AAA"/>
    <property type="match status" value="1"/>
</dbReference>
<name>A0A3N9WFI1_9ACTN</name>
<dbReference type="PANTHER" id="PTHR24220:SF86">
    <property type="entry name" value="ABC TRANSPORTER ABCH.1"/>
    <property type="match status" value="1"/>
</dbReference>
<dbReference type="GO" id="GO:0098796">
    <property type="term" value="C:membrane protein complex"/>
    <property type="evidence" value="ECO:0007669"/>
    <property type="project" value="UniProtKB-ARBA"/>
</dbReference>
<organism evidence="5 6">
    <name type="scientific">Micromonospora inaquosa</name>
    <dbReference type="NCBI Taxonomy" id="2203716"/>
    <lineage>
        <taxon>Bacteria</taxon>
        <taxon>Bacillati</taxon>
        <taxon>Actinomycetota</taxon>
        <taxon>Actinomycetes</taxon>
        <taxon>Micromonosporales</taxon>
        <taxon>Micromonosporaceae</taxon>
        <taxon>Micromonospora</taxon>
    </lineage>
</organism>
<protein>
    <submittedName>
        <fullName evidence="5">ABC transporter ATP-binding protein</fullName>
    </submittedName>
</protein>
<dbReference type="Proteomes" id="UP000282312">
    <property type="component" value="Unassembled WGS sequence"/>
</dbReference>
<dbReference type="InterPro" id="IPR015854">
    <property type="entry name" value="ABC_transpr_LolD-like"/>
</dbReference>
<dbReference type="InterPro" id="IPR017911">
    <property type="entry name" value="MacB-like_ATP-bd"/>
</dbReference>
<dbReference type="PROSITE" id="PS00211">
    <property type="entry name" value="ABC_TRANSPORTER_1"/>
    <property type="match status" value="1"/>
</dbReference>
<dbReference type="InterPro" id="IPR003593">
    <property type="entry name" value="AAA+_ATPase"/>
</dbReference>